<protein>
    <recommendedName>
        <fullName evidence="9">Unspecific monooxygenase</fullName>
    </recommendedName>
</protein>
<dbReference type="GO" id="GO:0006082">
    <property type="term" value="P:organic acid metabolic process"/>
    <property type="evidence" value="ECO:0007669"/>
    <property type="project" value="TreeGrafter"/>
</dbReference>
<comment type="similarity">
    <text evidence="1 6">Belongs to the cytochrome P450 family.</text>
</comment>
<dbReference type="OrthoDB" id="1055148at2759"/>
<dbReference type="InterPro" id="IPR050182">
    <property type="entry name" value="Cytochrome_P450_fam2"/>
</dbReference>
<dbReference type="GO" id="GO:0006805">
    <property type="term" value="P:xenobiotic metabolic process"/>
    <property type="evidence" value="ECO:0007669"/>
    <property type="project" value="TreeGrafter"/>
</dbReference>
<keyword evidence="4 6" id="KW-0503">Monooxygenase</keyword>
<evidence type="ECO:0000256" key="5">
    <source>
        <dbReference type="PIRSR" id="PIRSR602401-1"/>
    </source>
</evidence>
<dbReference type="PROSITE" id="PS00086">
    <property type="entry name" value="CYTOCHROME_P450"/>
    <property type="match status" value="1"/>
</dbReference>
<dbReference type="SUPFAM" id="SSF48264">
    <property type="entry name" value="Cytochrome P450"/>
    <property type="match status" value="1"/>
</dbReference>
<dbReference type="PANTHER" id="PTHR24300:SF375">
    <property type="entry name" value="CYTOCHROME P450 FAMILY"/>
    <property type="match status" value="1"/>
</dbReference>
<proteinExistence type="inferred from homology"/>
<dbReference type="Proteomes" id="UP000494206">
    <property type="component" value="Unassembled WGS sequence"/>
</dbReference>
<evidence type="ECO:0000313" key="7">
    <source>
        <dbReference type="EMBL" id="CAB3398649.1"/>
    </source>
</evidence>
<comment type="caution">
    <text evidence="7">The sequence shown here is derived from an EMBL/GenBank/DDBJ whole genome shotgun (WGS) entry which is preliminary data.</text>
</comment>
<comment type="cofactor">
    <cofactor evidence="5">
        <name>heme</name>
        <dbReference type="ChEBI" id="CHEBI:30413"/>
    </cofactor>
</comment>
<dbReference type="GO" id="GO:0005506">
    <property type="term" value="F:iron ion binding"/>
    <property type="evidence" value="ECO:0007669"/>
    <property type="project" value="InterPro"/>
</dbReference>
<dbReference type="InterPro" id="IPR036396">
    <property type="entry name" value="Cyt_P450_sf"/>
</dbReference>
<sequence>MMCRWYLNNLLHRTTRDTVIRGFPIKKGTGVIAQISAVMLDENVFLDPFTFNPDRFIENGKLKRIDELIPFSIGKRQCLGEGLARMELFLFLANIFNQFKIFPSSQGIPNLDKSADASVKPRVFKAIVKRRHT</sequence>
<dbReference type="GO" id="GO:0005737">
    <property type="term" value="C:cytoplasm"/>
    <property type="evidence" value="ECO:0007669"/>
    <property type="project" value="TreeGrafter"/>
</dbReference>
<dbReference type="InterPro" id="IPR017972">
    <property type="entry name" value="Cyt_P450_CS"/>
</dbReference>
<reference evidence="7 8" key="1">
    <citation type="submission" date="2020-04" db="EMBL/GenBank/DDBJ databases">
        <authorList>
            <person name="Laetsch R D."/>
            <person name="Stevens L."/>
            <person name="Kumar S."/>
            <person name="Blaxter L. M."/>
        </authorList>
    </citation>
    <scope>NUCLEOTIDE SEQUENCE [LARGE SCALE GENOMIC DNA]</scope>
</reference>
<keyword evidence="8" id="KW-1185">Reference proteome</keyword>
<keyword evidence="6" id="KW-0560">Oxidoreductase</keyword>
<dbReference type="AlphaFoldDB" id="A0A8S1EGK5"/>
<keyword evidence="5 6" id="KW-0349">Heme</keyword>
<evidence type="ECO:0000313" key="8">
    <source>
        <dbReference type="Proteomes" id="UP000494206"/>
    </source>
</evidence>
<evidence type="ECO:0000256" key="4">
    <source>
        <dbReference type="ARBA" id="ARBA00023033"/>
    </source>
</evidence>
<accession>A0A8S1EGK5</accession>
<evidence type="ECO:0000256" key="3">
    <source>
        <dbReference type="ARBA" id="ARBA00023004"/>
    </source>
</evidence>
<gene>
    <name evidence="7" type="ORF">CBOVIS_LOCUS1900</name>
</gene>
<dbReference type="InterPro" id="IPR001128">
    <property type="entry name" value="Cyt_P450"/>
</dbReference>
<keyword evidence="2 5" id="KW-0479">Metal-binding</keyword>
<dbReference type="InterPro" id="IPR002401">
    <property type="entry name" value="Cyt_P450_E_grp-I"/>
</dbReference>
<keyword evidence="3 5" id="KW-0408">Iron</keyword>
<evidence type="ECO:0000256" key="6">
    <source>
        <dbReference type="RuleBase" id="RU000461"/>
    </source>
</evidence>
<evidence type="ECO:0008006" key="9">
    <source>
        <dbReference type="Google" id="ProtNLM"/>
    </source>
</evidence>
<dbReference type="GO" id="GO:0020037">
    <property type="term" value="F:heme binding"/>
    <property type="evidence" value="ECO:0007669"/>
    <property type="project" value="InterPro"/>
</dbReference>
<dbReference type="PRINTS" id="PR00463">
    <property type="entry name" value="EP450I"/>
</dbReference>
<evidence type="ECO:0000256" key="2">
    <source>
        <dbReference type="ARBA" id="ARBA00022723"/>
    </source>
</evidence>
<dbReference type="EMBL" id="CADEPM010000001">
    <property type="protein sequence ID" value="CAB3398649.1"/>
    <property type="molecule type" value="Genomic_DNA"/>
</dbReference>
<dbReference type="Pfam" id="PF00067">
    <property type="entry name" value="p450"/>
    <property type="match status" value="1"/>
</dbReference>
<dbReference type="Gene3D" id="1.10.630.10">
    <property type="entry name" value="Cytochrome P450"/>
    <property type="match status" value="1"/>
</dbReference>
<name>A0A8S1EGK5_9PELO</name>
<evidence type="ECO:0000256" key="1">
    <source>
        <dbReference type="ARBA" id="ARBA00010617"/>
    </source>
</evidence>
<dbReference type="GO" id="GO:0016712">
    <property type="term" value="F:oxidoreductase activity, acting on paired donors, with incorporation or reduction of molecular oxygen, reduced flavin or flavoprotein as one donor, and incorporation of one atom of oxygen"/>
    <property type="evidence" value="ECO:0007669"/>
    <property type="project" value="TreeGrafter"/>
</dbReference>
<feature type="binding site" description="axial binding residue" evidence="5">
    <location>
        <position position="78"/>
    </location>
    <ligand>
        <name>heme</name>
        <dbReference type="ChEBI" id="CHEBI:30413"/>
    </ligand>
    <ligandPart>
        <name>Fe</name>
        <dbReference type="ChEBI" id="CHEBI:18248"/>
    </ligandPart>
</feature>
<dbReference type="PANTHER" id="PTHR24300">
    <property type="entry name" value="CYTOCHROME P450 508A4-RELATED"/>
    <property type="match status" value="1"/>
</dbReference>
<organism evidence="7 8">
    <name type="scientific">Caenorhabditis bovis</name>
    <dbReference type="NCBI Taxonomy" id="2654633"/>
    <lineage>
        <taxon>Eukaryota</taxon>
        <taxon>Metazoa</taxon>
        <taxon>Ecdysozoa</taxon>
        <taxon>Nematoda</taxon>
        <taxon>Chromadorea</taxon>
        <taxon>Rhabditida</taxon>
        <taxon>Rhabditina</taxon>
        <taxon>Rhabditomorpha</taxon>
        <taxon>Rhabditoidea</taxon>
        <taxon>Rhabditidae</taxon>
        <taxon>Peloderinae</taxon>
        <taxon>Caenorhabditis</taxon>
    </lineage>
</organism>